<protein>
    <recommendedName>
        <fullName evidence="5">Periplasmic heavy metal sensor</fullName>
    </recommendedName>
</protein>
<dbReference type="OrthoDB" id="5365725at2"/>
<dbReference type="RefSeq" id="WP_129082819.1">
    <property type="nucleotide sequence ID" value="NZ_CP041070.1"/>
</dbReference>
<gene>
    <name evidence="3" type="ORF">CRV06_13030</name>
</gene>
<accession>A0A4Q0XZY2</accession>
<dbReference type="Pfam" id="PF13801">
    <property type="entry name" value="Metal_resist"/>
    <property type="match status" value="1"/>
</dbReference>
<name>A0A4Q0XZY2_9BACT</name>
<keyword evidence="1" id="KW-0175">Coiled coil</keyword>
<dbReference type="Gene3D" id="1.20.120.1490">
    <property type="match status" value="1"/>
</dbReference>
<proteinExistence type="predicted"/>
<keyword evidence="4" id="KW-1185">Reference proteome</keyword>
<evidence type="ECO:0008006" key="5">
    <source>
        <dbReference type="Google" id="ProtNLM"/>
    </source>
</evidence>
<comment type="caution">
    <text evidence="3">The sequence shown here is derived from an EMBL/GenBank/DDBJ whole genome shotgun (WGS) entry which is preliminary data.</text>
</comment>
<evidence type="ECO:0000256" key="1">
    <source>
        <dbReference type="SAM" id="Coils"/>
    </source>
</evidence>
<dbReference type="InterPro" id="IPR025961">
    <property type="entry name" value="Metal_resist"/>
</dbReference>
<keyword evidence="2" id="KW-0732">Signal</keyword>
<evidence type="ECO:0000256" key="2">
    <source>
        <dbReference type="SAM" id="SignalP"/>
    </source>
</evidence>
<feature type="coiled-coil region" evidence="1">
    <location>
        <begin position="50"/>
        <end position="109"/>
    </location>
</feature>
<dbReference type="EMBL" id="PDKO01000014">
    <property type="protein sequence ID" value="RXJ61511.1"/>
    <property type="molecule type" value="Genomic_DNA"/>
</dbReference>
<sequence>MIKLKILALLCSLFLLNSLYAEDYKFNNHEYKKNHIHKNLDYLNLDKKQLEKIKDILIKYRKKYDKYSKKKALKEQKLKELIKQENFDKEEYEEILEDIYEDAAELEAKVIKRIHSVLTVEQRKKFSYYLKEWRVE</sequence>
<dbReference type="Proteomes" id="UP000290191">
    <property type="component" value="Unassembled WGS sequence"/>
</dbReference>
<reference evidence="3 4" key="1">
    <citation type="submission" date="2017-10" db="EMBL/GenBank/DDBJ databases">
        <title>Genomics of the genus Arcobacter.</title>
        <authorList>
            <person name="Perez-Cataluna A."/>
            <person name="Figueras M.J."/>
        </authorList>
    </citation>
    <scope>NUCLEOTIDE SEQUENCE [LARGE SCALE GENOMIC DNA]</scope>
    <source>
        <strain evidence="3 4">DSM 24636</strain>
    </source>
</reference>
<evidence type="ECO:0000313" key="4">
    <source>
        <dbReference type="Proteomes" id="UP000290191"/>
    </source>
</evidence>
<feature type="chain" id="PRO_5020271661" description="Periplasmic heavy metal sensor" evidence="2">
    <location>
        <begin position="22"/>
        <end position="136"/>
    </location>
</feature>
<feature type="signal peptide" evidence="2">
    <location>
        <begin position="1"/>
        <end position="21"/>
    </location>
</feature>
<dbReference type="AlphaFoldDB" id="A0A4Q0XZY2"/>
<evidence type="ECO:0000313" key="3">
    <source>
        <dbReference type="EMBL" id="RXJ61511.1"/>
    </source>
</evidence>
<organism evidence="3 4">
    <name type="scientific">Halarcobacter anaerophilus</name>
    <dbReference type="NCBI Taxonomy" id="877500"/>
    <lineage>
        <taxon>Bacteria</taxon>
        <taxon>Pseudomonadati</taxon>
        <taxon>Campylobacterota</taxon>
        <taxon>Epsilonproteobacteria</taxon>
        <taxon>Campylobacterales</taxon>
        <taxon>Arcobacteraceae</taxon>
        <taxon>Halarcobacter</taxon>
    </lineage>
</organism>